<evidence type="ECO:0000313" key="4">
    <source>
        <dbReference type="EMBL" id="NCN65568.1"/>
    </source>
</evidence>
<sequence length="119" mass="13667">MAGEIKIRNIMKKDFVRIEKDAFLMDAAIKMYENRIGCLIVEPSENREPFGIITRKDIVKVYADNKNLKEVKVGEVSSSPLVIVSPGMPIKYAAKLMKKINLRHLAVFNVYYNKCFSRL</sequence>
<gene>
    <name evidence="5" type="ORF">GW779_06550</name>
    <name evidence="4" type="ORF">GW910_05885</name>
</gene>
<proteinExistence type="predicted"/>
<dbReference type="SMART" id="SM00116">
    <property type="entry name" value="CBS"/>
    <property type="match status" value="1"/>
</dbReference>
<keyword evidence="1 2" id="KW-0129">CBS domain</keyword>
<accession>A0A8J7Z2Z2</accession>
<dbReference type="InterPro" id="IPR046342">
    <property type="entry name" value="CBS_dom_sf"/>
</dbReference>
<name>A0A8J7Z2Z2_9ARCH</name>
<dbReference type="AlphaFoldDB" id="A0A8J7Z2Z2"/>
<evidence type="ECO:0000256" key="1">
    <source>
        <dbReference type="ARBA" id="ARBA00023122"/>
    </source>
</evidence>
<dbReference type="PANTHER" id="PTHR43080:SF2">
    <property type="entry name" value="CBS DOMAIN-CONTAINING PROTEIN"/>
    <property type="match status" value="1"/>
</dbReference>
<feature type="domain" description="CBS" evidence="3">
    <location>
        <begin position="11"/>
        <end position="70"/>
    </location>
</feature>
<dbReference type="SUPFAM" id="SSF54631">
    <property type="entry name" value="CBS-domain pair"/>
    <property type="match status" value="1"/>
</dbReference>
<evidence type="ECO:0000256" key="2">
    <source>
        <dbReference type="PROSITE-ProRule" id="PRU00703"/>
    </source>
</evidence>
<dbReference type="PROSITE" id="PS51371">
    <property type="entry name" value="CBS"/>
    <property type="match status" value="1"/>
</dbReference>
<dbReference type="InterPro" id="IPR051257">
    <property type="entry name" value="Diverse_CBS-Domain"/>
</dbReference>
<dbReference type="EMBL" id="JAACVF010000167">
    <property type="protein sequence ID" value="NCN65568.1"/>
    <property type="molecule type" value="Genomic_DNA"/>
</dbReference>
<evidence type="ECO:0000313" key="5">
    <source>
        <dbReference type="EMBL" id="NCS92038.1"/>
    </source>
</evidence>
<dbReference type="Gene3D" id="3.10.580.10">
    <property type="entry name" value="CBS-domain"/>
    <property type="match status" value="1"/>
</dbReference>
<dbReference type="Proteomes" id="UP000768163">
    <property type="component" value="Unassembled WGS sequence"/>
</dbReference>
<dbReference type="InterPro" id="IPR000644">
    <property type="entry name" value="CBS_dom"/>
</dbReference>
<protein>
    <submittedName>
        <fullName evidence="5">CBS domain-containing protein</fullName>
    </submittedName>
</protein>
<organism evidence="5 6">
    <name type="scientific">Candidatus Altarchaeum hamiconexum</name>
    <dbReference type="NCBI Taxonomy" id="1803513"/>
    <lineage>
        <taxon>Archaea</taxon>
        <taxon>Candidatus Altarchaeota</taxon>
        <taxon>Candidatus Altiarchaeia</taxon>
        <taxon>Candidatus Altarchaeales</taxon>
        <taxon>Candidatus Altarchaeaceae</taxon>
        <taxon>Candidatus Altarchaeum</taxon>
    </lineage>
</organism>
<dbReference type="EMBL" id="JAACQH010000160">
    <property type="protein sequence ID" value="NCS92038.1"/>
    <property type="molecule type" value="Genomic_DNA"/>
</dbReference>
<evidence type="ECO:0000313" key="6">
    <source>
        <dbReference type="Proteomes" id="UP000738826"/>
    </source>
</evidence>
<comment type="caution">
    <text evidence="5">The sequence shown here is derived from an EMBL/GenBank/DDBJ whole genome shotgun (WGS) entry which is preliminary data.</text>
</comment>
<dbReference type="Proteomes" id="UP000738826">
    <property type="component" value="Unassembled WGS sequence"/>
</dbReference>
<evidence type="ECO:0000259" key="3">
    <source>
        <dbReference type="PROSITE" id="PS51371"/>
    </source>
</evidence>
<dbReference type="PANTHER" id="PTHR43080">
    <property type="entry name" value="CBS DOMAIN-CONTAINING PROTEIN CBSX3, MITOCHONDRIAL"/>
    <property type="match status" value="1"/>
</dbReference>
<dbReference type="Pfam" id="PF00571">
    <property type="entry name" value="CBS"/>
    <property type="match status" value="2"/>
</dbReference>
<reference evidence="5" key="1">
    <citation type="submission" date="2019-11" db="EMBL/GenBank/DDBJ databases">
        <title>Lipid analysis of CO2-rich subsurface aquifers suggests an autotrophy-based deep biosphere with lysolipids enriched in CPR bacteria.</title>
        <authorList>
            <person name="Probst A.J."/>
            <person name="Elling F.J."/>
            <person name="Castelle C.J."/>
            <person name="Zhu Q."/>
            <person name="Elvert M."/>
            <person name="Birarda G."/>
            <person name="Holman H.-Y."/>
            <person name="Lane K.R."/>
            <person name="Ladd B."/>
            <person name="Ryan M.C."/>
            <person name="Woyke T."/>
            <person name="Hinrichs K.-U."/>
            <person name="Banfield J.F."/>
        </authorList>
    </citation>
    <scope>NUCLEOTIDE SEQUENCE</scope>
    <source>
        <strain evidence="4">CG_2015-01_33_1645</strain>
        <strain evidence="5">CG_2015-04_33_537</strain>
    </source>
</reference>